<feature type="DNA-binding region" description="Homeobox" evidence="5">
    <location>
        <begin position="258"/>
        <end position="317"/>
    </location>
</feature>
<dbReference type="InterPro" id="IPR001356">
    <property type="entry name" value="HD"/>
</dbReference>
<dbReference type="Gene3D" id="1.10.10.60">
    <property type="entry name" value="Homeodomain-like"/>
    <property type="match status" value="2"/>
</dbReference>
<evidence type="ECO:0000256" key="6">
    <source>
        <dbReference type="RuleBase" id="RU000682"/>
    </source>
</evidence>
<feature type="compositionally biased region" description="Basic and acidic residues" evidence="7">
    <location>
        <begin position="70"/>
        <end position="80"/>
    </location>
</feature>
<dbReference type="GO" id="GO:0005634">
    <property type="term" value="C:nucleus"/>
    <property type="evidence" value="ECO:0007669"/>
    <property type="project" value="UniProtKB-SubCell"/>
</dbReference>
<comment type="caution">
    <text evidence="9">The sequence shown here is derived from an EMBL/GenBank/DDBJ whole genome shotgun (WGS) entry which is preliminary data.</text>
</comment>
<evidence type="ECO:0000256" key="2">
    <source>
        <dbReference type="ARBA" id="ARBA00023125"/>
    </source>
</evidence>
<feature type="region of interest" description="Disordered" evidence="7">
    <location>
        <begin position="46"/>
        <end position="95"/>
    </location>
</feature>
<dbReference type="Proteomes" id="UP000298663">
    <property type="component" value="Unassembled WGS sequence"/>
</dbReference>
<keyword evidence="10" id="KW-1185">Reference proteome</keyword>
<proteinExistence type="predicted"/>
<evidence type="ECO:0000256" key="4">
    <source>
        <dbReference type="ARBA" id="ARBA00023242"/>
    </source>
</evidence>
<dbReference type="PROSITE" id="PS50071">
    <property type="entry name" value="HOMEOBOX_2"/>
    <property type="match status" value="2"/>
</dbReference>
<dbReference type="GO" id="GO:0000978">
    <property type="term" value="F:RNA polymerase II cis-regulatory region sequence-specific DNA binding"/>
    <property type="evidence" value="ECO:0007669"/>
    <property type="project" value="TreeGrafter"/>
</dbReference>
<evidence type="ECO:0000313" key="9">
    <source>
        <dbReference type="EMBL" id="TKR67667.1"/>
    </source>
</evidence>
<dbReference type="CDD" id="cd00086">
    <property type="entry name" value="homeodomain"/>
    <property type="match status" value="2"/>
</dbReference>
<dbReference type="InterPro" id="IPR009057">
    <property type="entry name" value="Homeodomain-like_sf"/>
</dbReference>
<comment type="subcellular location">
    <subcellularLocation>
        <location evidence="1 5 6">Nucleus</location>
    </subcellularLocation>
</comment>
<name>A0A4U5MEP1_STECR</name>
<dbReference type="InterPro" id="IPR050460">
    <property type="entry name" value="Distal-less_Homeobox_TF"/>
</dbReference>
<gene>
    <name evidence="9" type="ORF">L596_023782</name>
</gene>
<dbReference type="EMBL" id="AZBU02000008">
    <property type="protein sequence ID" value="TKR67667.1"/>
    <property type="molecule type" value="Genomic_DNA"/>
</dbReference>
<organism evidence="9 10">
    <name type="scientific">Steinernema carpocapsae</name>
    <name type="common">Entomopathogenic nematode</name>
    <dbReference type="NCBI Taxonomy" id="34508"/>
    <lineage>
        <taxon>Eukaryota</taxon>
        <taxon>Metazoa</taxon>
        <taxon>Ecdysozoa</taxon>
        <taxon>Nematoda</taxon>
        <taxon>Chromadorea</taxon>
        <taxon>Rhabditida</taxon>
        <taxon>Tylenchina</taxon>
        <taxon>Panagrolaimomorpha</taxon>
        <taxon>Strongyloidoidea</taxon>
        <taxon>Steinernematidae</taxon>
        <taxon>Steinernema</taxon>
    </lineage>
</organism>
<dbReference type="STRING" id="34508.A0A4U5MEP1"/>
<feature type="domain" description="Homeobox" evidence="8">
    <location>
        <begin position="91"/>
        <end position="151"/>
    </location>
</feature>
<evidence type="ECO:0000259" key="8">
    <source>
        <dbReference type="PROSITE" id="PS50071"/>
    </source>
</evidence>
<dbReference type="SUPFAM" id="SSF46689">
    <property type="entry name" value="Homeodomain-like"/>
    <property type="match status" value="2"/>
</dbReference>
<dbReference type="SMART" id="SM00389">
    <property type="entry name" value="HOX"/>
    <property type="match status" value="2"/>
</dbReference>
<keyword evidence="4 5" id="KW-0539">Nucleus</keyword>
<feature type="region of interest" description="Disordered" evidence="7">
    <location>
        <begin position="276"/>
        <end position="298"/>
    </location>
</feature>
<evidence type="ECO:0000256" key="7">
    <source>
        <dbReference type="SAM" id="MobiDB-lite"/>
    </source>
</evidence>
<protein>
    <recommendedName>
        <fullName evidence="8">Homeobox domain-containing protein</fullName>
    </recommendedName>
</protein>
<reference evidence="9 10" key="1">
    <citation type="journal article" date="2015" name="Genome Biol.">
        <title>Comparative genomics of Steinernema reveals deeply conserved gene regulatory networks.</title>
        <authorList>
            <person name="Dillman A.R."/>
            <person name="Macchietto M."/>
            <person name="Porter C.F."/>
            <person name="Rogers A."/>
            <person name="Williams B."/>
            <person name="Antoshechkin I."/>
            <person name="Lee M.M."/>
            <person name="Goodwin Z."/>
            <person name="Lu X."/>
            <person name="Lewis E.E."/>
            <person name="Goodrich-Blair H."/>
            <person name="Stock S.P."/>
            <person name="Adams B.J."/>
            <person name="Sternberg P.W."/>
            <person name="Mortazavi A."/>
        </authorList>
    </citation>
    <scope>NUCLEOTIDE SEQUENCE [LARGE SCALE GENOMIC DNA]</scope>
    <source>
        <strain evidence="9 10">ALL</strain>
    </source>
</reference>
<dbReference type="OrthoDB" id="6159439at2759"/>
<dbReference type="AlphaFoldDB" id="A0A4U5MEP1"/>
<sequence>MCPGIAVSQLGVSVESDERSAPKTWNEGDSRCEAKKSNFCSEALNRSNMSASMSPENRLGSPSIEDEANDHEVRSDKENSPEALQGQAEDGGVDRKRHRYTDAQTTILNALFEKKQRVTREERLQVAKAIGLTDHQVSKWFTNKRLSLKVKGSEPKKRKLNEVAEVEVPLMDEAEFQLNEKALKEGEEELRTMQQVLEMNAVWLLLLQSRIQIDAVIPEAVSVTPKRKKKHQEAQGGADNPEEIQQLLDLTAGTPSSAKFSRKKFSKEQVTMLQKALEETDNPDVEQRREITKKTGLNDTQVAKWFQNRRYEKLRLEANPEGEKEDSPKSD</sequence>
<dbReference type="PROSITE" id="PS00027">
    <property type="entry name" value="HOMEOBOX_1"/>
    <property type="match status" value="1"/>
</dbReference>
<feature type="region of interest" description="Disordered" evidence="7">
    <location>
        <begin position="1"/>
        <end position="33"/>
    </location>
</feature>
<keyword evidence="2 5" id="KW-0238">DNA-binding</keyword>
<dbReference type="PANTHER" id="PTHR24327">
    <property type="entry name" value="HOMEOBOX PROTEIN"/>
    <property type="match status" value="1"/>
</dbReference>
<feature type="compositionally biased region" description="Polar residues" evidence="7">
    <location>
        <begin position="46"/>
        <end position="55"/>
    </location>
</feature>
<evidence type="ECO:0000256" key="3">
    <source>
        <dbReference type="ARBA" id="ARBA00023155"/>
    </source>
</evidence>
<feature type="domain" description="Homeobox" evidence="8">
    <location>
        <begin position="256"/>
        <end position="316"/>
    </location>
</feature>
<dbReference type="PANTHER" id="PTHR24327:SF41">
    <property type="entry name" value="BRAIN-SPECIFIC HOMEOBOX PROTEIN"/>
    <property type="match status" value="1"/>
</dbReference>
<feature type="region of interest" description="Disordered" evidence="7">
    <location>
        <begin position="223"/>
        <end position="242"/>
    </location>
</feature>
<feature type="DNA-binding region" description="Homeobox" evidence="5">
    <location>
        <begin position="93"/>
        <end position="152"/>
    </location>
</feature>
<feature type="compositionally biased region" description="Basic and acidic residues" evidence="7">
    <location>
        <begin position="16"/>
        <end position="33"/>
    </location>
</feature>
<dbReference type="InterPro" id="IPR017970">
    <property type="entry name" value="Homeobox_CS"/>
</dbReference>
<evidence type="ECO:0000313" key="10">
    <source>
        <dbReference type="Proteomes" id="UP000298663"/>
    </source>
</evidence>
<evidence type="ECO:0000256" key="1">
    <source>
        <dbReference type="ARBA" id="ARBA00004123"/>
    </source>
</evidence>
<keyword evidence="3 5" id="KW-0371">Homeobox</keyword>
<dbReference type="GO" id="GO:0000981">
    <property type="term" value="F:DNA-binding transcription factor activity, RNA polymerase II-specific"/>
    <property type="evidence" value="ECO:0007669"/>
    <property type="project" value="InterPro"/>
</dbReference>
<accession>A0A4U5MEP1</accession>
<reference evidence="9 10" key="2">
    <citation type="journal article" date="2019" name="G3 (Bethesda)">
        <title>Hybrid Assembly of the Genome of the Entomopathogenic Nematode Steinernema carpocapsae Identifies the X-Chromosome.</title>
        <authorList>
            <person name="Serra L."/>
            <person name="Macchietto M."/>
            <person name="Macias-Munoz A."/>
            <person name="McGill C.J."/>
            <person name="Rodriguez I.M."/>
            <person name="Rodriguez B."/>
            <person name="Murad R."/>
            <person name="Mortazavi A."/>
        </authorList>
    </citation>
    <scope>NUCLEOTIDE SEQUENCE [LARGE SCALE GENOMIC DNA]</scope>
    <source>
        <strain evidence="9 10">ALL</strain>
    </source>
</reference>
<dbReference type="Pfam" id="PF00046">
    <property type="entry name" value="Homeodomain"/>
    <property type="match status" value="2"/>
</dbReference>
<evidence type="ECO:0000256" key="5">
    <source>
        <dbReference type="PROSITE-ProRule" id="PRU00108"/>
    </source>
</evidence>